<dbReference type="Proteomes" id="UP000837857">
    <property type="component" value="Chromosome 15"/>
</dbReference>
<protein>
    <submittedName>
        <fullName evidence="1">Uncharacterized protein</fullName>
    </submittedName>
</protein>
<name>A0ABN8HXM8_9NEOP</name>
<dbReference type="EMBL" id="OW152827">
    <property type="protein sequence ID" value="CAH2043272.1"/>
    <property type="molecule type" value="Genomic_DNA"/>
</dbReference>
<keyword evidence="2" id="KW-1185">Reference proteome</keyword>
<accession>A0ABN8HXM8</accession>
<reference evidence="1" key="1">
    <citation type="submission" date="2022-03" db="EMBL/GenBank/DDBJ databases">
        <authorList>
            <person name="Martin H S."/>
        </authorList>
    </citation>
    <scope>NUCLEOTIDE SEQUENCE</scope>
</reference>
<gene>
    <name evidence="1" type="ORF">IPOD504_LOCUS4223</name>
</gene>
<sequence length="116" mass="13072">MRSFWTEFLTAAASHPFPAIPGDILTPLDLERTPCVSSDSLWLLVKCEISRRRVFVMRISSLSWSRTAECLKECAWQSLYCGLEACQKLTAAHHLLSQPYPSIDVVIAAPTIARHR</sequence>
<organism evidence="1 2">
    <name type="scientific">Iphiclides podalirius</name>
    <name type="common">scarce swallowtail</name>
    <dbReference type="NCBI Taxonomy" id="110791"/>
    <lineage>
        <taxon>Eukaryota</taxon>
        <taxon>Metazoa</taxon>
        <taxon>Ecdysozoa</taxon>
        <taxon>Arthropoda</taxon>
        <taxon>Hexapoda</taxon>
        <taxon>Insecta</taxon>
        <taxon>Pterygota</taxon>
        <taxon>Neoptera</taxon>
        <taxon>Endopterygota</taxon>
        <taxon>Lepidoptera</taxon>
        <taxon>Glossata</taxon>
        <taxon>Ditrysia</taxon>
        <taxon>Papilionoidea</taxon>
        <taxon>Papilionidae</taxon>
        <taxon>Papilioninae</taxon>
        <taxon>Iphiclides</taxon>
    </lineage>
</organism>
<feature type="non-terminal residue" evidence="1">
    <location>
        <position position="1"/>
    </location>
</feature>
<evidence type="ECO:0000313" key="2">
    <source>
        <dbReference type="Proteomes" id="UP000837857"/>
    </source>
</evidence>
<proteinExistence type="predicted"/>
<evidence type="ECO:0000313" key="1">
    <source>
        <dbReference type="EMBL" id="CAH2043272.1"/>
    </source>
</evidence>